<feature type="compositionally biased region" description="Low complexity" evidence="1">
    <location>
        <begin position="286"/>
        <end position="297"/>
    </location>
</feature>
<reference evidence="2" key="1">
    <citation type="submission" date="2021-06" db="EMBL/GenBank/DDBJ databases">
        <authorList>
            <person name="Kallberg Y."/>
            <person name="Tangrot J."/>
            <person name="Rosling A."/>
        </authorList>
    </citation>
    <scope>NUCLEOTIDE SEQUENCE</scope>
    <source>
        <strain evidence="2">UK204</strain>
    </source>
</reference>
<gene>
    <name evidence="2" type="ORF">FCALED_LOCUS11810</name>
</gene>
<feature type="compositionally biased region" description="Low complexity" evidence="1">
    <location>
        <begin position="383"/>
        <end position="396"/>
    </location>
</feature>
<accession>A0A9N9E6M5</accession>
<protein>
    <submittedName>
        <fullName evidence="2">14322_t:CDS:1</fullName>
    </submittedName>
</protein>
<comment type="caution">
    <text evidence="2">The sequence shown here is derived from an EMBL/GenBank/DDBJ whole genome shotgun (WGS) entry which is preliminary data.</text>
</comment>
<evidence type="ECO:0000256" key="1">
    <source>
        <dbReference type="SAM" id="MobiDB-lite"/>
    </source>
</evidence>
<proteinExistence type="predicted"/>
<name>A0A9N9E6M5_9GLOM</name>
<dbReference type="AlphaFoldDB" id="A0A9N9E6M5"/>
<evidence type="ECO:0000313" key="2">
    <source>
        <dbReference type="EMBL" id="CAG8666629.1"/>
    </source>
</evidence>
<evidence type="ECO:0000313" key="3">
    <source>
        <dbReference type="Proteomes" id="UP000789570"/>
    </source>
</evidence>
<dbReference type="Proteomes" id="UP000789570">
    <property type="component" value="Unassembled WGS sequence"/>
</dbReference>
<sequence>MRRILKQLTVAVGPILLQLQLRVAEIQFQYKALENKKTISINCLKRLQSNINDLKHFIEFHKIKATWDELKSTTDHITEKQYLLIVRQHIAAHKELEDHKISFITHLDKSYLQCYPDYETQSGKLPSFDNFWFLLIIPKYNTISYTTFTVAYFIRAQESEASFLERDHLLKYLLRKIVITIRYRDNILKEFFDSIADKLYQIWVKTKQFQSWKIESHLFREAMKVPRDDTASSNGISFFDNTNELKRGGTPSRIRRRVTFNTRNDRRSPSSIRVENVQQLVASTLSSNQSSRLSNLRVTTPSVGNTNSGSSLENPYNFSQATQYSRMFNPLASLDPLRNSNFSTTSSFTTANWQPVNNRWLESNSNNRGNNTMGYQNVTTKRTPQSTTSVPSSQLSNNINTSQPILTSQPAIVPVGGNNDNVYL</sequence>
<feature type="region of interest" description="Disordered" evidence="1">
    <location>
        <begin position="286"/>
        <end position="314"/>
    </location>
</feature>
<feature type="region of interest" description="Disordered" evidence="1">
    <location>
        <begin position="359"/>
        <end position="401"/>
    </location>
</feature>
<organism evidence="2 3">
    <name type="scientific">Funneliformis caledonium</name>
    <dbReference type="NCBI Taxonomy" id="1117310"/>
    <lineage>
        <taxon>Eukaryota</taxon>
        <taxon>Fungi</taxon>
        <taxon>Fungi incertae sedis</taxon>
        <taxon>Mucoromycota</taxon>
        <taxon>Glomeromycotina</taxon>
        <taxon>Glomeromycetes</taxon>
        <taxon>Glomerales</taxon>
        <taxon>Glomeraceae</taxon>
        <taxon>Funneliformis</taxon>
    </lineage>
</organism>
<keyword evidence="3" id="KW-1185">Reference proteome</keyword>
<feature type="compositionally biased region" description="Polar residues" evidence="1">
    <location>
        <begin position="359"/>
        <end position="382"/>
    </location>
</feature>
<feature type="compositionally biased region" description="Polar residues" evidence="1">
    <location>
        <begin position="298"/>
        <end position="314"/>
    </location>
</feature>
<dbReference type="EMBL" id="CAJVPQ010005252">
    <property type="protein sequence ID" value="CAG8666629.1"/>
    <property type="molecule type" value="Genomic_DNA"/>
</dbReference>